<dbReference type="AlphaFoldDB" id="A0A835G5K6"/>
<feature type="transmembrane region" description="Helical" evidence="1">
    <location>
        <begin position="586"/>
        <end position="609"/>
    </location>
</feature>
<feature type="transmembrane region" description="Helical" evidence="1">
    <location>
        <begin position="146"/>
        <end position="165"/>
    </location>
</feature>
<dbReference type="Proteomes" id="UP000648187">
    <property type="component" value="Unassembled WGS sequence"/>
</dbReference>
<evidence type="ECO:0000313" key="2">
    <source>
        <dbReference type="EMBL" id="KAF9406766.1"/>
    </source>
</evidence>
<feature type="transmembrane region" description="Helical" evidence="1">
    <location>
        <begin position="177"/>
        <end position="200"/>
    </location>
</feature>
<sequence length="746" mass="87631">MNVRLPEEKERESFIEQIITPPFGTPRERHSCWPRPKHNPFKKRLKNTHKAHLKVSEIQVREIINRRACRFDRCYNITDTMASQKSAINNHLAWDGNPCRIKARLFVSQIINKKKNGDNPPFVVKLHLDISRQLLETSCQLRAYILSYYIGTFVGAMISFILLIEDGKMYEDSITKFVLILLISQCWLYKNMFLLLILSLECEQFYSDMAEIFKNGFLVLQEKMLFVADALDDADFVVFIHNHDNVLRTIMLAVRIRGEMQGKITLACASSCRTAHTTFEIDKVLFRTINAFSRNLCIFEFVLQVVTIKEQNNGKMRNIRILILLNKYVGHWIKEIGLMSNDREDDEVYCKKKFATYQNILEAFNVYKVLYEVLVLFRTINAFSRNLCIFEFVLQVVTIKEQNNGKVPLASLIMGYMSLVAIIKDLVQVCFYCLYCEKFYIALENAEEACLRRMKNVNYTKGQEKLCIDVIRENRKFCKLTACGLFHVDAKLPLSFLEYFTSYAIKTTIEYLKIIAKADIEKSKLITLMRSMNTSIFLLKRTERLTAANAIKMEKIKRNQKSKQDYRSELLLQNYIDRDVQSIMPFYNIFCGFCITIFDVNMVSAIMLIKLLKDKLVLWNIQIKNVQSMDESEKKNNCKKVFQSYNDILECYDIYRICFQQQHPELILLMYRNFLTYFIWLIKKSTFGFLLSLEFENFYEAINDIRETCRLMVISNCSDIHAMTPALIKKIMEIPYETFTSRNVIK</sequence>
<keyword evidence="1" id="KW-1133">Transmembrane helix</keyword>
<name>A0A835G5K6_SPOEX</name>
<reference evidence="2" key="1">
    <citation type="submission" date="2020-08" db="EMBL/GenBank/DDBJ databases">
        <title>Spodoptera exigua strain:BAW_Kor-Di-RS1 Genome sequencing and assembly.</title>
        <authorList>
            <person name="Kim J."/>
            <person name="Nam H.Y."/>
            <person name="Kwon M."/>
            <person name="Choi J.H."/>
            <person name="Cho S.R."/>
            <person name="Kim G.-H."/>
        </authorList>
    </citation>
    <scope>NUCLEOTIDE SEQUENCE</scope>
    <source>
        <strain evidence="2">BAW_Kor-Di-RS1</strain>
        <tissue evidence="2">Whole-body</tissue>
    </source>
</reference>
<accession>A0A835G5K6</accession>
<keyword evidence="1" id="KW-0472">Membrane</keyword>
<evidence type="ECO:0000256" key="1">
    <source>
        <dbReference type="SAM" id="Phobius"/>
    </source>
</evidence>
<proteinExistence type="predicted"/>
<comment type="caution">
    <text evidence="2">The sequence shown here is derived from an EMBL/GenBank/DDBJ whole genome shotgun (WGS) entry which is preliminary data.</text>
</comment>
<dbReference type="EMBL" id="JACKWZ010000551">
    <property type="protein sequence ID" value="KAF9406766.1"/>
    <property type="molecule type" value="Genomic_DNA"/>
</dbReference>
<keyword evidence="3" id="KW-1185">Reference proteome</keyword>
<organism evidence="2 3">
    <name type="scientific">Spodoptera exigua</name>
    <name type="common">Beet armyworm</name>
    <name type="synonym">Noctua fulgens</name>
    <dbReference type="NCBI Taxonomy" id="7107"/>
    <lineage>
        <taxon>Eukaryota</taxon>
        <taxon>Metazoa</taxon>
        <taxon>Ecdysozoa</taxon>
        <taxon>Arthropoda</taxon>
        <taxon>Hexapoda</taxon>
        <taxon>Insecta</taxon>
        <taxon>Pterygota</taxon>
        <taxon>Neoptera</taxon>
        <taxon>Endopterygota</taxon>
        <taxon>Lepidoptera</taxon>
        <taxon>Glossata</taxon>
        <taxon>Ditrysia</taxon>
        <taxon>Noctuoidea</taxon>
        <taxon>Noctuidae</taxon>
        <taxon>Amphipyrinae</taxon>
        <taxon>Spodoptera</taxon>
    </lineage>
</organism>
<protein>
    <submittedName>
        <fullName evidence="2">Uncharacterized protein</fullName>
    </submittedName>
</protein>
<keyword evidence="1" id="KW-0812">Transmembrane</keyword>
<evidence type="ECO:0000313" key="3">
    <source>
        <dbReference type="Proteomes" id="UP000648187"/>
    </source>
</evidence>
<gene>
    <name evidence="2" type="ORF">HW555_012974</name>
</gene>